<gene>
    <name evidence="1" type="ORF">DPMN_098284</name>
</gene>
<protein>
    <submittedName>
        <fullName evidence="1">Uncharacterized protein</fullName>
    </submittedName>
</protein>
<name>A0A9D4LDA5_DREPO</name>
<dbReference type="EMBL" id="JAIWYP010000003">
    <property type="protein sequence ID" value="KAH3855714.1"/>
    <property type="molecule type" value="Genomic_DNA"/>
</dbReference>
<evidence type="ECO:0000313" key="2">
    <source>
        <dbReference type="Proteomes" id="UP000828390"/>
    </source>
</evidence>
<dbReference type="AlphaFoldDB" id="A0A9D4LDA5"/>
<sequence length="150" mass="17326">MLDDTHGKWPAPWRPCFKCHNHFELSLAIIRTNALNTFYKNGQNVTSRVLTRFHYSKIWKENARLPGGHLNTYLTINGLNLTSTETCPASRRPYFQWTGTIFDLIQDITYTDVLTKFHEQLTINVTCRAKTAPHPESHILQPIGSIFEHS</sequence>
<dbReference type="Proteomes" id="UP000828390">
    <property type="component" value="Unassembled WGS sequence"/>
</dbReference>
<comment type="caution">
    <text evidence="1">The sequence shown here is derived from an EMBL/GenBank/DDBJ whole genome shotgun (WGS) entry which is preliminary data.</text>
</comment>
<reference evidence="1" key="2">
    <citation type="submission" date="2020-11" db="EMBL/GenBank/DDBJ databases">
        <authorList>
            <person name="McCartney M.A."/>
            <person name="Auch B."/>
            <person name="Kono T."/>
            <person name="Mallez S."/>
            <person name="Becker A."/>
            <person name="Gohl D.M."/>
            <person name="Silverstein K.A.T."/>
            <person name="Koren S."/>
            <person name="Bechman K.B."/>
            <person name="Herman A."/>
            <person name="Abrahante J.E."/>
            <person name="Garbe J."/>
        </authorList>
    </citation>
    <scope>NUCLEOTIDE SEQUENCE</scope>
    <source>
        <strain evidence="1">Duluth1</strain>
        <tissue evidence="1">Whole animal</tissue>
    </source>
</reference>
<organism evidence="1 2">
    <name type="scientific">Dreissena polymorpha</name>
    <name type="common">Zebra mussel</name>
    <name type="synonym">Mytilus polymorpha</name>
    <dbReference type="NCBI Taxonomy" id="45954"/>
    <lineage>
        <taxon>Eukaryota</taxon>
        <taxon>Metazoa</taxon>
        <taxon>Spiralia</taxon>
        <taxon>Lophotrochozoa</taxon>
        <taxon>Mollusca</taxon>
        <taxon>Bivalvia</taxon>
        <taxon>Autobranchia</taxon>
        <taxon>Heteroconchia</taxon>
        <taxon>Euheterodonta</taxon>
        <taxon>Imparidentia</taxon>
        <taxon>Neoheterodontei</taxon>
        <taxon>Myida</taxon>
        <taxon>Dreissenoidea</taxon>
        <taxon>Dreissenidae</taxon>
        <taxon>Dreissena</taxon>
    </lineage>
</organism>
<accession>A0A9D4LDA5</accession>
<keyword evidence="2" id="KW-1185">Reference proteome</keyword>
<evidence type="ECO:0000313" key="1">
    <source>
        <dbReference type="EMBL" id="KAH3855714.1"/>
    </source>
</evidence>
<reference evidence="1" key="1">
    <citation type="journal article" date="2019" name="bioRxiv">
        <title>The Genome of the Zebra Mussel, Dreissena polymorpha: A Resource for Invasive Species Research.</title>
        <authorList>
            <person name="McCartney M.A."/>
            <person name="Auch B."/>
            <person name="Kono T."/>
            <person name="Mallez S."/>
            <person name="Zhang Y."/>
            <person name="Obille A."/>
            <person name="Becker A."/>
            <person name="Abrahante J.E."/>
            <person name="Garbe J."/>
            <person name="Badalamenti J.P."/>
            <person name="Herman A."/>
            <person name="Mangelson H."/>
            <person name="Liachko I."/>
            <person name="Sullivan S."/>
            <person name="Sone E.D."/>
            <person name="Koren S."/>
            <person name="Silverstein K.A.T."/>
            <person name="Beckman K.B."/>
            <person name="Gohl D.M."/>
        </authorList>
    </citation>
    <scope>NUCLEOTIDE SEQUENCE</scope>
    <source>
        <strain evidence="1">Duluth1</strain>
        <tissue evidence="1">Whole animal</tissue>
    </source>
</reference>
<proteinExistence type="predicted"/>